<dbReference type="InterPro" id="IPR004610">
    <property type="entry name" value="RecJ"/>
</dbReference>
<keyword evidence="4" id="KW-0378">Hydrolase</keyword>
<keyword evidence="6" id="KW-0175">Coiled coil</keyword>
<proteinExistence type="inferred from homology"/>
<protein>
    <recommendedName>
        <fullName evidence="2">Single-stranded-DNA-specific exonuclease RecJ</fullName>
    </recommendedName>
</protein>
<dbReference type="EMBL" id="FQUZ01000018">
    <property type="protein sequence ID" value="SHF31472.1"/>
    <property type="molecule type" value="Genomic_DNA"/>
</dbReference>
<evidence type="ECO:0000256" key="3">
    <source>
        <dbReference type="ARBA" id="ARBA00022722"/>
    </source>
</evidence>
<evidence type="ECO:0000256" key="4">
    <source>
        <dbReference type="ARBA" id="ARBA00022801"/>
    </source>
</evidence>
<evidence type="ECO:0000313" key="10">
    <source>
        <dbReference type="EMBL" id="SHF31472.1"/>
    </source>
</evidence>
<dbReference type="Gene3D" id="3.90.1640.30">
    <property type="match status" value="1"/>
</dbReference>
<dbReference type="Pfam" id="PF17768">
    <property type="entry name" value="RecJ_OB"/>
    <property type="match status" value="1"/>
</dbReference>
<dbReference type="GO" id="GO:0008409">
    <property type="term" value="F:5'-3' exonuclease activity"/>
    <property type="evidence" value="ECO:0007669"/>
    <property type="project" value="InterPro"/>
</dbReference>
<dbReference type="InterPro" id="IPR003156">
    <property type="entry name" value="DHHA1_dom"/>
</dbReference>
<dbReference type="STRING" id="1122156.SAMN02745117_01710"/>
<keyword evidence="5 10" id="KW-0269">Exonuclease</keyword>
<reference evidence="10 11" key="1">
    <citation type="submission" date="2016-11" db="EMBL/GenBank/DDBJ databases">
        <authorList>
            <person name="Jaros S."/>
            <person name="Januszkiewicz K."/>
            <person name="Wedrychowicz H."/>
        </authorList>
    </citation>
    <scope>NUCLEOTIDE SEQUENCE [LARGE SCALE GENOMIC DNA]</scope>
    <source>
        <strain evidence="10 11">DSM 16112</strain>
    </source>
</reference>
<evidence type="ECO:0000259" key="9">
    <source>
        <dbReference type="Pfam" id="PF17768"/>
    </source>
</evidence>
<evidence type="ECO:0000259" key="7">
    <source>
        <dbReference type="Pfam" id="PF01368"/>
    </source>
</evidence>
<dbReference type="GO" id="GO:0006281">
    <property type="term" value="P:DNA repair"/>
    <property type="evidence" value="ECO:0007669"/>
    <property type="project" value="InterPro"/>
</dbReference>
<dbReference type="GO" id="GO:0003676">
    <property type="term" value="F:nucleic acid binding"/>
    <property type="evidence" value="ECO:0007669"/>
    <property type="project" value="InterPro"/>
</dbReference>
<evidence type="ECO:0000313" key="11">
    <source>
        <dbReference type="Proteomes" id="UP000184327"/>
    </source>
</evidence>
<evidence type="ECO:0000256" key="5">
    <source>
        <dbReference type="ARBA" id="ARBA00022839"/>
    </source>
</evidence>
<keyword evidence="3" id="KW-0540">Nuclease</keyword>
<dbReference type="Pfam" id="PF02272">
    <property type="entry name" value="DHHA1"/>
    <property type="match status" value="1"/>
</dbReference>
<evidence type="ECO:0000259" key="8">
    <source>
        <dbReference type="Pfam" id="PF02272"/>
    </source>
</evidence>
<comment type="similarity">
    <text evidence="1">Belongs to the RecJ family.</text>
</comment>
<feature type="domain" description="DHHA1" evidence="8">
    <location>
        <begin position="359"/>
        <end position="461"/>
    </location>
</feature>
<organism evidence="10 11">
    <name type="scientific">Lampropedia hyalina DSM 16112</name>
    <dbReference type="NCBI Taxonomy" id="1122156"/>
    <lineage>
        <taxon>Bacteria</taxon>
        <taxon>Pseudomonadati</taxon>
        <taxon>Pseudomonadota</taxon>
        <taxon>Betaproteobacteria</taxon>
        <taxon>Burkholderiales</taxon>
        <taxon>Comamonadaceae</taxon>
        <taxon>Lampropedia</taxon>
    </lineage>
</organism>
<accession>A0A1M5ANI2</accession>
<dbReference type="InterPro" id="IPR038763">
    <property type="entry name" value="DHH_sf"/>
</dbReference>
<dbReference type="Pfam" id="PF01368">
    <property type="entry name" value="DHH"/>
    <property type="match status" value="1"/>
</dbReference>
<dbReference type="PANTHER" id="PTHR30255">
    <property type="entry name" value="SINGLE-STRANDED-DNA-SPECIFIC EXONUCLEASE RECJ"/>
    <property type="match status" value="1"/>
</dbReference>
<evidence type="ECO:0000256" key="6">
    <source>
        <dbReference type="SAM" id="Coils"/>
    </source>
</evidence>
<feature type="domain" description="RecJ OB" evidence="9">
    <location>
        <begin position="475"/>
        <end position="571"/>
    </location>
</feature>
<dbReference type="Gene3D" id="3.10.310.30">
    <property type="match status" value="1"/>
</dbReference>
<dbReference type="OrthoDB" id="9809852at2"/>
<dbReference type="GO" id="GO:0006310">
    <property type="term" value="P:DNA recombination"/>
    <property type="evidence" value="ECO:0007669"/>
    <property type="project" value="InterPro"/>
</dbReference>
<feature type="coiled-coil region" evidence="6">
    <location>
        <begin position="314"/>
        <end position="341"/>
    </location>
</feature>
<dbReference type="RefSeq" id="WP_073356279.1">
    <property type="nucleotide sequence ID" value="NZ_FQUZ01000018.1"/>
</dbReference>
<dbReference type="NCBIfam" id="TIGR00644">
    <property type="entry name" value="recJ"/>
    <property type="match status" value="1"/>
</dbReference>
<dbReference type="InterPro" id="IPR041122">
    <property type="entry name" value="RecJ_OB"/>
</dbReference>
<evidence type="ECO:0000256" key="2">
    <source>
        <dbReference type="ARBA" id="ARBA00019841"/>
    </source>
</evidence>
<keyword evidence="11" id="KW-1185">Reference proteome</keyword>
<dbReference type="PANTHER" id="PTHR30255:SF2">
    <property type="entry name" value="SINGLE-STRANDED-DNA-SPECIFIC EXONUCLEASE RECJ"/>
    <property type="match status" value="1"/>
</dbReference>
<dbReference type="FunFam" id="3.90.1640.30:FF:000001">
    <property type="entry name" value="Single-stranded-DNA-specific exonuclease RecJ"/>
    <property type="match status" value="1"/>
</dbReference>
<evidence type="ECO:0000256" key="1">
    <source>
        <dbReference type="ARBA" id="ARBA00005915"/>
    </source>
</evidence>
<feature type="domain" description="DDH" evidence="7">
    <location>
        <begin position="72"/>
        <end position="232"/>
    </location>
</feature>
<dbReference type="AlphaFoldDB" id="A0A1M5ANI2"/>
<gene>
    <name evidence="10" type="ORF">SAMN02745117_01710</name>
</gene>
<sequence>MKFLPRSIPHDTVTALQEQGLAAFWAQLYAARGIGSAAELDYALSRLLPPASLKGADTAAQWLAEALEQGQRVCVVADYDCDGATACTLALKGLEMLGAEAGQIDYLVPNRIQDGYGLTPSIAQRVHDSGAQVLLTVDNGIASVDGVRHARALGLTVLITDHHLPADELPDAHAIVNPNQPGCPFASKNLAGVGVMFYVLLALRSLLRERGIFTAQTQPRLDALLPLVALGTVADVVPLDANNRLLVAQGLERIRAGRLPVGMLALFETSQRTWAKASTQDLAFGLAPRLNAAGRLTDMTIGIECLRTDDASRAQELAAMLDDINRKRRELESDMRIQAQAIAERLCADTGAHHTQPPAAISVFDEGFHEGVVGIVASRLKDQFHRPAFVFAPSAAAPDIGTLKGSGRSIAGFHLRDALDLLAKRHPQVLEKFGGHAMAAGCSIRQEHFALFQQAMAEIAREWLHASDLQGMLLTDGALPAQARTLEHAQAIGRCVWGQGFAAPLFSEELEVLDQRILAGKHSALKLLHHGQMVDAIWFGHNSPLPRTAHLAYRLEVNEWQQRKQLRFVIEGCEAPAAC</sequence>
<dbReference type="Proteomes" id="UP000184327">
    <property type="component" value="Unassembled WGS sequence"/>
</dbReference>
<dbReference type="InterPro" id="IPR051673">
    <property type="entry name" value="SSDNA_exonuclease_RecJ"/>
</dbReference>
<dbReference type="InterPro" id="IPR001667">
    <property type="entry name" value="DDH_dom"/>
</dbReference>
<dbReference type="SUPFAM" id="SSF64182">
    <property type="entry name" value="DHH phosphoesterases"/>
    <property type="match status" value="1"/>
</dbReference>
<name>A0A1M5ANI2_9BURK</name>